<keyword evidence="6" id="KW-1185">Reference proteome</keyword>
<evidence type="ECO:0000313" key="5">
    <source>
        <dbReference type="EMBL" id="SDD86853.1"/>
    </source>
</evidence>
<dbReference type="InterPro" id="IPR011991">
    <property type="entry name" value="ArsR-like_HTH"/>
</dbReference>
<dbReference type="PANTHER" id="PTHR33154:SF28">
    <property type="entry name" value="HTH-TYPE TRANSCRIPTIONAL REGULATOR YGAV-RELATED"/>
    <property type="match status" value="1"/>
</dbReference>
<dbReference type="PRINTS" id="PR00778">
    <property type="entry name" value="HTHARSR"/>
</dbReference>
<feature type="domain" description="HTH arsR-type" evidence="4">
    <location>
        <begin position="12"/>
        <end position="105"/>
    </location>
</feature>
<dbReference type="STRING" id="265719.SAMN04488509_10937"/>
<dbReference type="GO" id="GO:0003677">
    <property type="term" value="F:DNA binding"/>
    <property type="evidence" value="ECO:0007669"/>
    <property type="project" value="UniProtKB-KW"/>
</dbReference>
<dbReference type="Proteomes" id="UP000199603">
    <property type="component" value="Unassembled WGS sequence"/>
</dbReference>
<proteinExistence type="predicted"/>
<name>A0A1G6YA57_9GAMM</name>
<dbReference type="EMBL" id="FNAG01000009">
    <property type="protein sequence ID" value="SDD86853.1"/>
    <property type="molecule type" value="Genomic_DNA"/>
</dbReference>
<dbReference type="InterPro" id="IPR036390">
    <property type="entry name" value="WH_DNA-bd_sf"/>
</dbReference>
<dbReference type="CDD" id="cd00090">
    <property type="entry name" value="HTH_ARSR"/>
    <property type="match status" value="1"/>
</dbReference>
<keyword evidence="2" id="KW-0238">DNA-binding</keyword>
<dbReference type="GO" id="GO:0003700">
    <property type="term" value="F:DNA-binding transcription factor activity"/>
    <property type="evidence" value="ECO:0007669"/>
    <property type="project" value="InterPro"/>
</dbReference>
<dbReference type="PANTHER" id="PTHR33154">
    <property type="entry name" value="TRANSCRIPTIONAL REGULATOR, ARSR FAMILY"/>
    <property type="match status" value="1"/>
</dbReference>
<reference evidence="5 6" key="1">
    <citation type="submission" date="2016-10" db="EMBL/GenBank/DDBJ databases">
        <authorList>
            <person name="de Groot N.N."/>
        </authorList>
    </citation>
    <scope>NUCLEOTIDE SEQUENCE [LARGE SCALE GENOMIC DNA]</scope>
    <source>
        <strain evidence="5 6">DSM 16957</strain>
    </source>
</reference>
<protein>
    <submittedName>
        <fullName evidence="5">Transcriptional regulator, ArsR family</fullName>
    </submittedName>
</protein>
<accession>A0A1G6YA57</accession>
<dbReference type="AlphaFoldDB" id="A0A1G6YA57"/>
<keyword evidence="1" id="KW-0805">Transcription regulation</keyword>
<dbReference type="InterPro" id="IPR051081">
    <property type="entry name" value="HTH_MetalResp_TranReg"/>
</dbReference>
<evidence type="ECO:0000256" key="1">
    <source>
        <dbReference type="ARBA" id="ARBA00023015"/>
    </source>
</evidence>
<dbReference type="InterPro" id="IPR001845">
    <property type="entry name" value="HTH_ArsR_DNA-bd_dom"/>
</dbReference>
<sequence length="105" mass="11379">MTPLAPTDAEEMRSHATDAAQLLKAMANEKRLMILCMLAGGEQAVSDINAGMELSQSALSQHLAVLREEGLVQTRRSAQTIYYSLSPGPVQDIIAVLHRIYCVAP</sequence>
<organism evidence="5 6">
    <name type="scientific">Aquimonas voraii</name>
    <dbReference type="NCBI Taxonomy" id="265719"/>
    <lineage>
        <taxon>Bacteria</taxon>
        <taxon>Pseudomonadati</taxon>
        <taxon>Pseudomonadota</taxon>
        <taxon>Gammaproteobacteria</taxon>
        <taxon>Lysobacterales</taxon>
        <taxon>Lysobacteraceae</taxon>
        <taxon>Aquimonas</taxon>
    </lineage>
</organism>
<dbReference type="Pfam" id="PF01022">
    <property type="entry name" value="HTH_5"/>
    <property type="match status" value="1"/>
</dbReference>
<keyword evidence="3" id="KW-0804">Transcription</keyword>
<evidence type="ECO:0000313" key="6">
    <source>
        <dbReference type="Proteomes" id="UP000199603"/>
    </source>
</evidence>
<dbReference type="InterPro" id="IPR036388">
    <property type="entry name" value="WH-like_DNA-bd_sf"/>
</dbReference>
<evidence type="ECO:0000256" key="2">
    <source>
        <dbReference type="ARBA" id="ARBA00023125"/>
    </source>
</evidence>
<evidence type="ECO:0000259" key="4">
    <source>
        <dbReference type="PROSITE" id="PS50987"/>
    </source>
</evidence>
<dbReference type="SMART" id="SM00418">
    <property type="entry name" value="HTH_ARSR"/>
    <property type="match status" value="1"/>
</dbReference>
<dbReference type="RefSeq" id="WP_245680044.1">
    <property type="nucleotide sequence ID" value="NZ_FNAG01000009.1"/>
</dbReference>
<gene>
    <name evidence="5" type="ORF">SAMN04488509_10937</name>
</gene>
<dbReference type="SUPFAM" id="SSF46785">
    <property type="entry name" value="Winged helix' DNA-binding domain"/>
    <property type="match status" value="1"/>
</dbReference>
<dbReference type="NCBIfam" id="NF033788">
    <property type="entry name" value="HTH_metalloreg"/>
    <property type="match status" value="1"/>
</dbReference>
<dbReference type="Gene3D" id="1.10.10.10">
    <property type="entry name" value="Winged helix-like DNA-binding domain superfamily/Winged helix DNA-binding domain"/>
    <property type="match status" value="1"/>
</dbReference>
<dbReference type="PROSITE" id="PS50987">
    <property type="entry name" value="HTH_ARSR_2"/>
    <property type="match status" value="1"/>
</dbReference>
<evidence type="ECO:0000256" key="3">
    <source>
        <dbReference type="ARBA" id="ARBA00023163"/>
    </source>
</evidence>